<dbReference type="AlphaFoldDB" id="A0A162QKB2"/>
<evidence type="ECO:0000256" key="2">
    <source>
        <dbReference type="SAM" id="SignalP"/>
    </source>
</evidence>
<protein>
    <submittedName>
        <fullName evidence="3">Uncharacterized protein</fullName>
    </submittedName>
</protein>
<dbReference type="Proteomes" id="UP000077051">
    <property type="component" value="Unassembled WGS sequence"/>
</dbReference>
<reference evidence="3 4" key="1">
    <citation type="submission" date="2015-06" db="EMBL/GenBank/DDBJ databases">
        <title>Expansion of signal transduction pathways in fungi by whole-genome duplication.</title>
        <authorList>
            <consortium name="DOE Joint Genome Institute"/>
            <person name="Corrochano L.M."/>
            <person name="Kuo A."/>
            <person name="Marcet-Houben M."/>
            <person name="Polaino S."/>
            <person name="Salamov A."/>
            <person name="Villalobos J.M."/>
            <person name="Alvarez M.I."/>
            <person name="Avalos J."/>
            <person name="Benito E.P."/>
            <person name="Benoit I."/>
            <person name="Burger G."/>
            <person name="Camino L.P."/>
            <person name="Canovas D."/>
            <person name="Cerda-Olmedo E."/>
            <person name="Cheng J.-F."/>
            <person name="Dominguez A."/>
            <person name="Elias M."/>
            <person name="Eslava A.P."/>
            <person name="Glaser F."/>
            <person name="Grimwood J."/>
            <person name="Gutierrez G."/>
            <person name="Heitman J."/>
            <person name="Henrissat B."/>
            <person name="Iturriaga E.A."/>
            <person name="Lang B.F."/>
            <person name="Lavin J.L."/>
            <person name="Lee S."/>
            <person name="Li W."/>
            <person name="Lindquist E."/>
            <person name="Lopez-Garcia S."/>
            <person name="Luque E.M."/>
            <person name="Marcos A.T."/>
            <person name="Martin J."/>
            <person name="Mccluskey K."/>
            <person name="Medina H.R."/>
            <person name="Miralles-Duran A."/>
            <person name="Miyazaki A."/>
            <person name="Munoz-Torres E."/>
            <person name="Oguiza J.A."/>
            <person name="Ohm R."/>
            <person name="Olmedo M."/>
            <person name="Orejas M."/>
            <person name="Ortiz-Castellanos L."/>
            <person name="Pisabarro A.G."/>
            <person name="Rodriguez-Romero J."/>
            <person name="Ruiz-Herrera J."/>
            <person name="Ruiz-Vazquez R."/>
            <person name="Sanz C."/>
            <person name="Schackwitz W."/>
            <person name="Schmutz J."/>
            <person name="Shahriari M."/>
            <person name="Shelest E."/>
            <person name="Silva-Franco F."/>
            <person name="Soanes D."/>
            <person name="Syed K."/>
            <person name="Tagua V.G."/>
            <person name="Talbot N.J."/>
            <person name="Thon M."/>
            <person name="De Vries R.P."/>
            <person name="Wiebenga A."/>
            <person name="Yadav J.S."/>
            <person name="Braun E.L."/>
            <person name="Baker S."/>
            <person name="Garre V."/>
            <person name="Horwitz B."/>
            <person name="Torres-Martinez S."/>
            <person name="Idnurm A."/>
            <person name="Herrera-Estrella A."/>
            <person name="Gabaldon T."/>
            <person name="Grigoriev I.V."/>
        </authorList>
    </citation>
    <scope>NUCLEOTIDE SEQUENCE [LARGE SCALE GENOMIC DNA]</scope>
    <source>
        <strain evidence="3 4">CBS 277.49</strain>
    </source>
</reference>
<dbReference type="EMBL" id="AMYB01000007">
    <property type="protein sequence ID" value="OAD00209.1"/>
    <property type="molecule type" value="Genomic_DNA"/>
</dbReference>
<name>A0A162QKB2_MUCCL</name>
<evidence type="ECO:0000256" key="1">
    <source>
        <dbReference type="SAM" id="MobiDB-lite"/>
    </source>
</evidence>
<feature type="chain" id="PRO_5007838624" evidence="2">
    <location>
        <begin position="20"/>
        <end position="199"/>
    </location>
</feature>
<evidence type="ECO:0000313" key="4">
    <source>
        <dbReference type="Proteomes" id="UP000077051"/>
    </source>
</evidence>
<keyword evidence="2" id="KW-0732">Signal</keyword>
<sequence length="199" mass="21706">MRISLAIVVSVMLVPATLAGPFVPVQHQQQDAASLSQQGAFAGVVSYIRNAMKMSSLQRRDIEKDIDTFEDQQVQDVSSVAASSQSVSYVVHQDGPNYIYEQVNPASMVTYQISDTPEPSFVYAVPSVSSSEAPQTTTPSAQNKVQISDDDYYFSQTDSYNVPDLASLLPDSPFIRDWPEIPDEAPPKIGLPVESSLSI</sequence>
<dbReference type="OrthoDB" id="2254637at2759"/>
<proteinExistence type="predicted"/>
<organism evidence="3 4">
    <name type="scientific">Mucor lusitanicus CBS 277.49</name>
    <dbReference type="NCBI Taxonomy" id="747725"/>
    <lineage>
        <taxon>Eukaryota</taxon>
        <taxon>Fungi</taxon>
        <taxon>Fungi incertae sedis</taxon>
        <taxon>Mucoromycota</taxon>
        <taxon>Mucoromycotina</taxon>
        <taxon>Mucoromycetes</taxon>
        <taxon>Mucorales</taxon>
        <taxon>Mucorineae</taxon>
        <taxon>Mucoraceae</taxon>
        <taxon>Mucor</taxon>
    </lineage>
</organism>
<dbReference type="VEuPathDB" id="FungiDB:MUCCIDRAFT_166007"/>
<keyword evidence="4" id="KW-1185">Reference proteome</keyword>
<feature type="signal peptide" evidence="2">
    <location>
        <begin position="1"/>
        <end position="19"/>
    </location>
</feature>
<accession>A0A162QKB2</accession>
<comment type="caution">
    <text evidence="3">The sequence shown here is derived from an EMBL/GenBank/DDBJ whole genome shotgun (WGS) entry which is preliminary data.</text>
</comment>
<feature type="region of interest" description="Disordered" evidence="1">
    <location>
        <begin position="179"/>
        <end position="199"/>
    </location>
</feature>
<gene>
    <name evidence="3" type="ORF">MUCCIDRAFT_166007</name>
</gene>
<evidence type="ECO:0000313" key="3">
    <source>
        <dbReference type="EMBL" id="OAD00209.1"/>
    </source>
</evidence>